<reference evidence="3" key="1">
    <citation type="submission" date="2019-05" db="EMBL/GenBank/DDBJ databases">
        <title>Tamlana fucoidanivorans sp. nov., isolated from the surface of algae collected from Fujian province in China.</title>
        <authorList>
            <person name="Li J."/>
        </authorList>
    </citation>
    <scope>NUCLEOTIDE SEQUENCE [LARGE SCALE GENOMIC DNA]</scope>
    <source>
        <strain evidence="3">2251</strain>
        <plasmid evidence="3">unnamed7</plasmid>
    </source>
</reference>
<geneLocation type="plasmid" evidence="2 3">
    <name>unnamed7</name>
</geneLocation>
<dbReference type="EMBL" id="CP040758">
    <property type="protein sequence ID" value="QDA35699.1"/>
    <property type="molecule type" value="Genomic_DNA"/>
</dbReference>
<dbReference type="InterPro" id="IPR002145">
    <property type="entry name" value="CopG"/>
</dbReference>
<protein>
    <submittedName>
        <fullName evidence="2">Ribbon-helix-helix protein, CopG family</fullName>
    </submittedName>
</protein>
<proteinExistence type="predicted"/>
<name>A0A4Y5SQS4_9RHOB</name>
<sequence>MTDAKEVQVSVRMPTALADRLDANRRQAGDLLSRPEAIRRLIEQALPDTAQNGQLPDYFERIAEGLQAA</sequence>
<feature type="domain" description="Ribbon-helix-helix protein CopG" evidence="1">
    <location>
        <begin position="7"/>
        <end position="46"/>
    </location>
</feature>
<dbReference type="Pfam" id="PF01402">
    <property type="entry name" value="RHH_1"/>
    <property type="match status" value="1"/>
</dbReference>
<keyword evidence="2" id="KW-0614">Plasmid</keyword>
<evidence type="ECO:0000313" key="3">
    <source>
        <dbReference type="Proteomes" id="UP000296374"/>
    </source>
</evidence>
<evidence type="ECO:0000313" key="2">
    <source>
        <dbReference type="EMBL" id="QDA35699.1"/>
    </source>
</evidence>
<dbReference type="AlphaFoldDB" id="A0A4Y5SQS4"/>
<organism evidence="2 3">
    <name type="scientific">Paracoccus liaowanqingii</name>
    <dbReference type="NCBI Taxonomy" id="2560053"/>
    <lineage>
        <taxon>Bacteria</taxon>
        <taxon>Pseudomonadati</taxon>
        <taxon>Pseudomonadota</taxon>
        <taxon>Alphaproteobacteria</taxon>
        <taxon>Rhodobacterales</taxon>
        <taxon>Paracoccaceae</taxon>
        <taxon>Paracoccus</taxon>
    </lineage>
</organism>
<dbReference type="Proteomes" id="UP000296374">
    <property type="component" value="Plasmid unnamed7"/>
</dbReference>
<gene>
    <name evidence="2" type="ORF">E4191_16130</name>
</gene>
<evidence type="ECO:0000259" key="1">
    <source>
        <dbReference type="Pfam" id="PF01402"/>
    </source>
</evidence>
<dbReference type="GO" id="GO:0006355">
    <property type="term" value="P:regulation of DNA-templated transcription"/>
    <property type="evidence" value="ECO:0007669"/>
    <property type="project" value="InterPro"/>
</dbReference>
<dbReference type="RefSeq" id="WP_139615528.1">
    <property type="nucleotide sequence ID" value="NZ_CP040758.1"/>
</dbReference>
<dbReference type="KEGG" id="plia:E4191_16130"/>
<accession>A0A4Y5SQS4</accession>